<organism evidence="2 3">
    <name type="scientific">Tepidamorphus gemmatus</name>
    <dbReference type="NCBI Taxonomy" id="747076"/>
    <lineage>
        <taxon>Bacteria</taxon>
        <taxon>Pseudomonadati</taxon>
        <taxon>Pseudomonadota</taxon>
        <taxon>Alphaproteobacteria</taxon>
        <taxon>Hyphomicrobiales</taxon>
        <taxon>Tepidamorphaceae</taxon>
        <taxon>Tepidamorphus</taxon>
    </lineage>
</organism>
<dbReference type="RefSeq" id="WP_132807703.1">
    <property type="nucleotide sequence ID" value="NZ_SMAK01000013.1"/>
</dbReference>
<evidence type="ECO:0000256" key="1">
    <source>
        <dbReference type="SAM" id="Phobius"/>
    </source>
</evidence>
<reference evidence="2 3" key="1">
    <citation type="submission" date="2019-03" db="EMBL/GenBank/DDBJ databases">
        <title>Genomic Encyclopedia of Type Strains, Phase IV (KMG-IV): sequencing the most valuable type-strain genomes for metagenomic binning, comparative biology and taxonomic classification.</title>
        <authorList>
            <person name="Goeker M."/>
        </authorList>
    </citation>
    <scope>NUCLEOTIDE SEQUENCE [LARGE SCALE GENOMIC DNA]</scope>
    <source>
        <strain evidence="2 3">DSM 19345</strain>
    </source>
</reference>
<sequence>MAADTAAATQRPLGDLMLAMDVVDTLRHRETLVARELADEDRDARLIERLREIYRAQGIEVSDAILAEGVRALKESRFVYSPPEDGLQVRLARLYVRRRVWGRRLGTLAAVLLLAAAAWHVFVTMPSERRAEALHVEMTQTLPRALEHLAGHVAAMTDVADALRQAEAAHAAGEQALQVGNVEAARKAVAELEALEARLAQEYVLRIVSRPGATSGLWRIPDVNQEARNYYLVVEALDRNGRPLSVPITNEETGETGMVSQWGVRVPETTFARVRADKEDDGIIQNDILGAKRRGHLEPVYMMPVSGGAITDW</sequence>
<keyword evidence="1" id="KW-0472">Membrane</keyword>
<comment type="caution">
    <text evidence="2">The sequence shown here is derived from an EMBL/GenBank/DDBJ whole genome shotgun (WGS) entry which is preliminary data.</text>
</comment>
<dbReference type="InterPro" id="IPR045964">
    <property type="entry name" value="DUF6384"/>
</dbReference>
<protein>
    <submittedName>
        <fullName evidence="2">Uncharacterized protein</fullName>
    </submittedName>
</protein>
<dbReference type="Pfam" id="PF19911">
    <property type="entry name" value="DUF6384"/>
    <property type="match status" value="1"/>
</dbReference>
<name>A0A4R3LXZ3_9HYPH</name>
<dbReference type="EMBL" id="SMAK01000013">
    <property type="protein sequence ID" value="TCT05423.1"/>
    <property type="molecule type" value="Genomic_DNA"/>
</dbReference>
<evidence type="ECO:0000313" key="3">
    <source>
        <dbReference type="Proteomes" id="UP000295678"/>
    </source>
</evidence>
<feature type="transmembrane region" description="Helical" evidence="1">
    <location>
        <begin position="105"/>
        <end position="122"/>
    </location>
</feature>
<gene>
    <name evidence="2" type="ORF">EDC22_11345</name>
</gene>
<dbReference type="AlphaFoldDB" id="A0A4R3LXZ3"/>
<keyword evidence="1" id="KW-0812">Transmembrane</keyword>
<keyword evidence="3" id="KW-1185">Reference proteome</keyword>
<keyword evidence="1" id="KW-1133">Transmembrane helix</keyword>
<dbReference type="Proteomes" id="UP000295678">
    <property type="component" value="Unassembled WGS sequence"/>
</dbReference>
<proteinExistence type="predicted"/>
<evidence type="ECO:0000313" key="2">
    <source>
        <dbReference type="EMBL" id="TCT05423.1"/>
    </source>
</evidence>
<dbReference type="OrthoDB" id="6115808at2"/>
<accession>A0A4R3LXZ3</accession>